<reference evidence="2" key="1">
    <citation type="journal article" date="2021" name="Nat. Commun.">
        <title>Genetic determinants of endophytism in the Arabidopsis root mycobiome.</title>
        <authorList>
            <person name="Mesny F."/>
            <person name="Miyauchi S."/>
            <person name="Thiergart T."/>
            <person name="Pickel B."/>
            <person name="Atanasova L."/>
            <person name="Karlsson M."/>
            <person name="Huettel B."/>
            <person name="Barry K.W."/>
            <person name="Haridas S."/>
            <person name="Chen C."/>
            <person name="Bauer D."/>
            <person name="Andreopoulos W."/>
            <person name="Pangilinan J."/>
            <person name="LaButti K."/>
            <person name="Riley R."/>
            <person name="Lipzen A."/>
            <person name="Clum A."/>
            <person name="Drula E."/>
            <person name="Henrissat B."/>
            <person name="Kohler A."/>
            <person name="Grigoriev I.V."/>
            <person name="Martin F.M."/>
            <person name="Hacquard S."/>
        </authorList>
    </citation>
    <scope>NUCLEOTIDE SEQUENCE</scope>
    <source>
        <strain evidence="2">MPI-SDFR-AT-0120</strain>
    </source>
</reference>
<comment type="caution">
    <text evidence="2">The sequence shown here is derived from an EMBL/GenBank/DDBJ whole genome shotgun (WGS) entry which is preliminary data.</text>
</comment>
<evidence type="ECO:0000256" key="1">
    <source>
        <dbReference type="SAM" id="MobiDB-lite"/>
    </source>
</evidence>
<feature type="compositionally biased region" description="Low complexity" evidence="1">
    <location>
        <begin position="296"/>
        <end position="322"/>
    </location>
</feature>
<protein>
    <submittedName>
        <fullName evidence="2">Uncharacterized protein</fullName>
    </submittedName>
</protein>
<gene>
    <name evidence="2" type="ORF">FB567DRAFT_496750</name>
</gene>
<name>A0A8K0VY35_9PLEO</name>
<feature type="compositionally biased region" description="Acidic residues" evidence="1">
    <location>
        <begin position="96"/>
        <end position="113"/>
    </location>
</feature>
<evidence type="ECO:0000313" key="3">
    <source>
        <dbReference type="Proteomes" id="UP000813461"/>
    </source>
</evidence>
<dbReference type="AlphaFoldDB" id="A0A8K0VY35"/>
<keyword evidence="3" id="KW-1185">Reference proteome</keyword>
<proteinExistence type="predicted"/>
<dbReference type="EMBL" id="JAGMVJ010000010">
    <property type="protein sequence ID" value="KAH7087070.1"/>
    <property type="molecule type" value="Genomic_DNA"/>
</dbReference>
<sequence length="415" mass="46619">MFKAQVLRRNFSLFNRVPYSRIVRSAARDGHDSVTIQRVRISRPVFGKSRLIGTVAIAAAFYGVGRYLGVEVEVELVDDANRKSRPSNSISNGDATSEESEEAADEEEEEEEEYDDAILFLPTGFSKQKPQTFYRGSDPEWQEFKKLATDRPRVERIRNELVSMMRTMAQRTPGYEVRIGKVDTSKGNKWVEVKFPDGPPREYERPGIELTEDLEWRRATRPVEPIHHARLSRVLFPTEVSNALYQDTKRKAELSWRSFRSYIGWEETSEPATVQTVVQKAVANAPSPSAPGVQVAPAATSSPSSPATESKPTTETTSSLSSQAKELGFVLPDPKRLTLDLSQFRQDFRKAFKPYPPQPPRGSVVVLGLIDIVGERARLTLNVTAAYDPKQGRYVSVQASIWNITENTQRPKGGN</sequence>
<feature type="region of interest" description="Disordered" evidence="1">
    <location>
        <begin position="82"/>
        <end position="113"/>
    </location>
</feature>
<dbReference type="Proteomes" id="UP000813461">
    <property type="component" value="Unassembled WGS sequence"/>
</dbReference>
<dbReference type="OrthoDB" id="5316527at2759"/>
<feature type="region of interest" description="Disordered" evidence="1">
    <location>
        <begin position="285"/>
        <end position="322"/>
    </location>
</feature>
<organism evidence="2 3">
    <name type="scientific">Paraphoma chrysanthemicola</name>
    <dbReference type="NCBI Taxonomy" id="798071"/>
    <lineage>
        <taxon>Eukaryota</taxon>
        <taxon>Fungi</taxon>
        <taxon>Dikarya</taxon>
        <taxon>Ascomycota</taxon>
        <taxon>Pezizomycotina</taxon>
        <taxon>Dothideomycetes</taxon>
        <taxon>Pleosporomycetidae</taxon>
        <taxon>Pleosporales</taxon>
        <taxon>Pleosporineae</taxon>
        <taxon>Phaeosphaeriaceae</taxon>
        <taxon>Paraphoma</taxon>
    </lineage>
</organism>
<accession>A0A8K0VY35</accession>
<evidence type="ECO:0000313" key="2">
    <source>
        <dbReference type="EMBL" id="KAH7087070.1"/>
    </source>
</evidence>